<accession>A0ABN9Y8A1</accession>
<dbReference type="EMBL" id="CAUYUJ010022093">
    <property type="protein sequence ID" value="CAK0908891.1"/>
    <property type="molecule type" value="Genomic_DNA"/>
</dbReference>
<reference evidence="3" key="1">
    <citation type="submission" date="2023-10" db="EMBL/GenBank/DDBJ databases">
        <authorList>
            <person name="Chen Y."/>
            <person name="Shah S."/>
            <person name="Dougan E. K."/>
            <person name="Thang M."/>
            <person name="Chan C."/>
        </authorList>
    </citation>
    <scope>NUCLEOTIDE SEQUENCE [LARGE SCALE GENOMIC DNA]</scope>
</reference>
<evidence type="ECO:0000313" key="4">
    <source>
        <dbReference type="Proteomes" id="UP001189429"/>
    </source>
</evidence>
<keyword evidence="4" id="KW-1185">Reference proteome</keyword>
<comment type="caution">
    <text evidence="3">The sequence shown here is derived from an EMBL/GenBank/DDBJ whole genome shotgun (WGS) entry which is preliminary data.</text>
</comment>
<dbReference type="InterPro" id="IPR046357">
    <property type="entry name" value="PPIase_dom_sf"/>
</dbReference>
<protein>
    <recommendedName>
        <fullName evidence="1">peptidylprolyl isomerase</fullName>
        <ecNumber evidence="1">5.2.1.8</ecNumber>
    </recommendedName>
</protein>
<dbReference type="Pfam" id="PF00254">
    <property type="entry name" value="FKBP_C"/>
    <property type="match status" value="1"/>
</dbReference>
<evidence type="ECO:0000313" key="3">
    <source>
        <dbReference type="EMBL" id="CAK0908891.1"/>
    </source>
</evidence>
<keyword evidence="1" id="KW-0413">Isomerase</keyword>
<dbReference type="EC" id="5.2.1.8" evidence="1"/>
<sequence>MSASRRPPRGLAHALGASRGRAGACAGHAVGCSLALAGGWLQLQQSRCDAEEPLGATALTRVGAPPSRKPIPGEPRNVHRQCRISLSRRLAAHSENRWHQSAEVGKLLRTPGGVRWIQIRPGSGGAVAAKGRVVGVHFECYSLHGALLESTWSHHRPLGCLNFRFRLGEGHLHGIAPAVEEALEGMPVGSRRELIAPPHMLWEHAHGGQHGQFVTKVGLVSRHDEPRIFMVDLYYVGPEAPLAAAEAAEHEG</sequence>
<evidence type="ECO:0000259" key="2">
    <source>
        <dbReference type="PROSITE" id="PS50059"/>
    </source>
</evidence>
<comment type="catalytic activity">
    <reaction evidence="1">
        <text>[protein]-peptidylproline (omega=180) = [protein]-peptidylproline (omega=0)</text>
        <dbReference type="Rhea" id="RHEA:16237"/>
        <dbReference type="Rhea" id="RHEA-COMP:10747"/>
        <dbReference type="Rhea" id="RHEA-COMP:10748"/>
        <dbReference type="ChEBI" id="CHEBI:83833"/>
        <dbReference type="ChEBI" id="CHEBI:83834"/>
        <dbReference type="EC" id="5.2.1.8"/>
    </reaction>
</comment>
<feature type="domain" description="PPIase FKBP-type" evidence="2">
    <location>
        <begin position="131"/>
        <end position="202"/>
    </location>
</feature>
<name>A0ABN9Y8A1_9DINO</name>
<proteinExistence type="predicted"/>
<dbReference type="InterPro" id="IPR001179">
    <property type="entry name" value="PPIase_FKBP_dom"/>
</dbReference>
<dbReference type="SUPFAM" id="SSF54534">
    <property type="entry name" value="FKBP-like"/>
    <property type="match status" value="1"/>
</dbReference>
<dbReference type="Gene3D" id="3.10.50.40">
    <property type="match status" value="1"/>
</dbReference>
<evidence type="ECO:0000256" key="1">
    <source>
        <dbReference type="PROSITE-ProRule" id="PRU00277"/>
    </source>
</evidence>
<dbReference type="PROSITE" id="PS50059">
    <property type="entry name" value="FKBP_PPIASE"/>
    <property type="match status" value="1"/>
</dbReference>
<keyword evidence="1" id="KW-0697">Rotamase</keyword>
<organism evidence="3 4">
    <name type="scientific">Prorocentrum cordatum</name>
    <dbReference type="NCBI Taxonomy" id="2364126"/>
    <lineage>
        <taxon>Eukaryota</taxon>
        <taxon>Sar</taxon>
        <taxon>Alveolata</taxon>
        <taxon>Dinophyceae</taxon>
        <taxon>Prorocentrales</taxon>
        <taxon>Prorocentraceae</taxon>
        <taxon>Prorocentrum</taxon>
    </lineage>
</organism>
<dbReference type="Proteomes" id="UP001189429">
    <property type="component" value="Unassembled WGS sequence"/>
</dbReference>
<gene>
    <name evidence="3" type="ORF">PCOR1329_LOCUS83455</name>
</gene>